<reference evidence="1 2" key="1">
    <citation type="submission" date="2016-10" db="EMBL/GenBank/DDBJ databases">
        <authorList>
            <person name="Varghese N."/>
            <person name="Submissions S."/>
        </authorList>
    </citation>
    <scope>NUCLEOTIDE SEQUENCE [LARGE SCALE GENOMIC DNA]</scope>
    <source>
        <strain evidence="1 2">UNC380MFSha3.1</strain>
    </source>
</reference>
<evidence type="ECO:0000313" key="2">
    <source>
        <dbReference type="Proteomes" id="UP000198702"/>
    </source>
</evidence>
<gene>
    <name evidence="1" type="ORF">SAMN04487751_0510</name>
</gene>
<dbReference type="Proteomes" id="UP000198702">
    <property type="component" value="Unassembled WGS sequence"/>
</dbReference>
<organism evidence="1 2">
    <name type="scientific">Microbacterium saccharophilum</name>
    <dbReference type="NCBI Taxonomy" id="1213358"/>
    <lineage>
        <taxon>Bacteria</taxon>
        <taxon>Bacillati</taxon>
        <taxon>Actinomycetota</taxon>
        <taxon>Actinomycetes</taxon>
        <taxon>Micrococcales</taxon>
        <taxon>Microbacteriaceae</taxon>
        <taxon>Microbacterium</taxon>
    </lineage>
</organism>
<dbReference type="AlphaFoldDB" id="A0A7Z7CXK2"/>
<accession>A0A7Z7CXK2</accession>
<dbReference type="EMBL" id="FOQZ01000001">
    <property type="protein sequence ID" value="SFI22819.1"/>
    <property type="molecule type" value="Genomic_DNA"/>
</dbReference>
<comment type="caution">
    <text evidence="1">The sequence shown here is derived from an EMBL/GenBank/DDBJ whole genome shotgun (WGS) entry which is preliminary data.</text>
</comment>
<sequence length="58" mass="6403">MRPTRAPFERRAVLAGSTVHATDADWSFGHGPVREGTAREILAFVLALSDDAPRLTRR</sequence>
<proteinExistence type="predicted"/>
<name>A0A7Z7CXK2_9MICO</name>
<protein>
    <submittedName>
        <fullName evidence="1">Uncharacterized protein</fullName>
    </submittedName>
</protein>
<evidence type="ECO:0000313" key="1">
    <source>
        <dbReference type="EMBL" id="SFI22819.1"/>
    </source>
</evidence>
<dbReference type="RefSeq" id="WP_231478553.1">
    <property type="nucleotide sequence ID" value="NZ_FOQZ01000001.1"/>
</dbReference>